<name>A0ABQ8JCV9_DERPT</name>
<feature type="signal peptide" evidence="1">
    <location>
        <begin position="1"/>
        <end position="24"/>
    </location>
</feature>
<reference evidence="2 3" key="2">
    <citation type="journal article" date="2022" name="Mol. Biol. Evol.">
        <title>Comparative Genomics Reveals Insights into the Divergent Evolution of Astigmatic Mites and Household Pest Adaptations.</title>
        <authorList>
            <person name="Xiong Q."/>
            <person name="Wan A.T."/>
            <person name="Liu X."/>
            <person name="Fung C.S."/>
            <person name="Xiao X."/>
            <person name="Malainual N."/>
            <person name="Hou J."/>
            <person name="Wang L."/>
            <person name="Wang M."/>
            <person name="Yang K.Y."/>
            <person name="Cui Y."/>
            <person name="Leung E.L."/>
            <person name="Nong W."/>
            <person name="Shin S.K."/>
            <person name="Au S.W."/>
            <person name="Jeong K.Y."/>
            <person name="Chew F.T."/>
            <person name="Hui J.H."/>
            <person name="Leung T.F."/>
            <person name="Tungtrongchitr A."/>
            <person name="Zhong N."/>
            <person name="Liu Z."/>
            <person name="Tsui S.K."/>
        </authorList>
    </citation>
    <scope>NUCLEOTIDE SEQUENCE [LARGE SCALE GENOMIC DNA]</scope>
    <source>
        <strain evidence="2">Derp</strain>
    </source>
</reference>
<protein>
    <submittedName>
        <fullName evidence="2">Uncharacterized protein</fullName>
    </submittedName>
</protein>
<evidence type="ECO:0000313" key="3">
    <source>
        <dbReference type="Proteomes" id="UP000887458"/>
    </source>
</evidence>
<organism evidence="2 3">
    <name type="scientific">Dermatophagoides pteronyssinus</name>
    <name type="common">European house dust mite</name>
    <dbReference type="NCBI Taxonomy" id="6956"/>
    <lineage>
        <taxon>Eukaryota</taxon>
        <taxon>Metazoa</taxon>
        <taxon>Ecdysozoa</taxon>
        <taxon>Arthropoda</taxon>
        <taxon>Chelicerata</taxon>
        <taxon>Arachnida</taxon>
        <taxon>Acari</taxon>
        <taxon>Acariformes</taxon>
        <taxon>Sarcoptiformes</taxon>
        <taxon>Astigmata</taxon>
        <taxon>Psoroptidia</taxon>
        <taxon>Analgoidea</taxon>
        <taxon>Pyroglyphidae</taxon>
        <taxon>Dermatophagoidinae</taxon>
        <taxon>Dermatophagoides</taxon>
    </lineage>
</organism>
<reference evidence="2 3" key="1">
    <citation type="journal article" date="2018" name="J. Allergy Clin. Immunol.">
        <title>High-quality assembly of Dermatophagoides pteronyssinus genome and transcriptome reveals a wide range of novel allergens.</title>
        <authorList>
            <person name="Liu X.Y."/>
            <person name="Yang K.Y."/>
            <person name="Wang M.Q."/>
            <person name="Kwok J.S."/>
            <person name="Zeng X."/>
            <person name="Yang Z."/>
            <person name="Xiao X.J."/>
            <person name="Lau C.P."/>
            <person name="Li Y."/>
            <person name="Huang Z.M."/>
            <person name="Ba J.G."/>
            <person name="Yim A.K."/>
            <person name="Ouyang C.Y."/>
            <person name="Ngai S.M."/>
            <person name="Chan T.F."/>
            <person name="Leung E.L."/>
            <person name="Liu L."/>
            <person name="Liu Z.G."/>
            <person name="Tsui S.K."/>
        </authorList>
    </citation>
    <scope>NUCLEOTIDE SEQUENCE [LARGE SCALE GENOMIC DNA]</scope>
    <source>
        <strain evidence="2">Derp</strain>
    </source>
</reference>
<gene>
    <name evidence="2" type="ORF">DERP_011199</name>
</gene>
<dbReference type="Proteomes" id="UP000887458">
    <property type="component" value="Unassembled WGS sequence"/>
</dbReference>
<evidence type="ECO:0000256" key="1">
    <source>
        <dbReference type="SAM" id="SignalP"/>
    </source>
</evidence>
<proteinExistence type="predicted"/>
<accession>A0ABQ8JCV9</accession>
<feature type="chain" id="PRO_5045672978" evidence="1">
    <location>
        <begin position="25"/>
        <end position="168"/>
    </location>
</feature>
<comment type="caution">
    <text evidence="2">The sequence shown here is derived from an EMBL/GenBank/DDBJ whole genome shotgun (WGS) entry which is preliminary data.</text>
</comment>
<sequence>MFRSILLSLLFLICLFQTLELTGAQSETPISSNSNTMETTTISDRIVKSMAKLNINVQTKLQDLVADLDKLEEIETAYEPSYMQQNIDIFKLGVVETAQKFFTAMMSDPIERQQLNLDGDLDKRMKTFVDNLKELAKIIQNELKKPKENRARYGLTPFAALVSFVIWL</sequence>
<keyword evidence="1" id="KW-0732">Signal</keyword>
<dbReference type="EMBL" id="NJHN03000051">
    <property type="protein sequence ID" value="KAH9420285.1"/>
    <property type="molecule type" value="Genomic_DNA"/>
</dbReference>
<keyword evidence="3" id="KW-1185">Reference proteome</keyword>
<evidence type="ECO:0000313" key="2">
    <source>
        <dbReference type="EMBL" id="KAH9420285.1"/>
    </source>
</evidence>